<feature type="transmembrane region" description="Helical" evidence="2">
    <location>
        <begin position="20"/>
        <end position="39"/>
    </location>
</feature>
<feature type="transmembrane region" description="Helical" evidence="2">
    <location>
        <begin position="233"/>
        <end position="254"/>
    </location>
</feature>
<comment type="subcellular location">
    <subcellularLocation>
        <location evidence="1">Membrane</location>
        <topology evidence="1">Multi-pass membrane protein</topology>
    </subcellularLocation>
</comment>
<dbReference type="PANTHER" id="PTHR23524">
    <property type="entry name" value="TRANSPORTER, PUTATIVE (AFU_ORTHOLOGUE AFUA_8G04850)-RELATED"/>
    <property type="match status" value="1"/>
</dbReference>
<dbReference type="HOGENOM" id="CLU_033727_0_0_1"/>
<evidence type="ECO:0000256" key="2">
    <source>
        <dbReference type="SAM" id="Phobius"/>
    </source>
</evidence>
<dbReference type="GeneID" id="5234954"/>
<reference evidence="4 5" key="1">
    <citation type="journal article" date="2009" name="Nature">
        <title>Evolution of pathogenicity and sexual reproduction in eight Candida genomes.</title>
        <authorList>
            <person name="Butler G."/>
            <person name="Rasmussen M.D."/>
            <person name="Lin M.F."/>
            <person name="Santos M.A."/>
            <person name="Sakthikumar S."/>
            <person name="Munro C.A."/>
            <person name="Rheinbay E."/>
            <person name="Grabherr M."/>
            <person name="Forche A."/>
            <person name="Reedy J.L."/>
            <person name="Agrafioti I."/>
            <person name="Arnaud M.B."/>
            <person name="Bates S."/>
            <person name="Brown A.J."/>
            <person name="Brunke S."/>
            <person name="Costanzo M.C."/>
            <person name="Fitzpatrick D.A."/>
            <person name="de Groot P.W."/>
            <person name="Harris D."/>
            <person name="Hoyer L.L."/>
            <person name="Hube B."/>
            <person name="Klis F.M."/>
            <person name="Kodira C."/>
            <person name="Lennard N."/>
            <person name="Logue M.E."/>
            <person name="Martin R."/>
            <person name="Neiman A.M."/>
            <person name="Nikolaou E."/>
            <person name="Quail M.A."/>
            <person name="Quinn J."/>
            <person name="Santos M.C."/>
            <person name="Schmitzberger F.F."/>
            <person name="Sherlock G."/>
            <person name="Shah P."/>
            <person name="Silverstein K.A."/>
            <person name="Skrzypek M.S."/>
            <person name="Soll D."/>
            <person name="Staggs R."/>
            <person name="Stansfield I."/>
            <person name="Stumpf M.P."/>
            <person name="Sudbery P.E."/>
            <person name="Srikantha T."/>
            <person name="Zeng Q."/>
            <person name="Berman J."/>
            <person name="Berriman M."/>
            <person name="Heitman J."/>
            <person name="Gow N.A."/>
            <person name="Lorenz M.C."/>
            <person name="Birren B.W."/>
            <person name="Kellis M."/>
            <person name="Cuomo C.A."/>
        </authorList>
    </citation>
    <scope>NUCLEOTIDE SEQUENCE [LARGE SCALE GENOMIC DNA]</scope>
    <source>
        <strain evidence="5">ATCC 11503 / BCRC 21390 / CBS 2605 / JCM 1781 / NBRC 1676 / NRRL YB-4239</strain>
    </source>
</reference>
<name>A5DSJ4_LODEL</name>
<dbReference type="STRING" id="379508.A5DSJ4"/>
<feature type="transmembrane region" description="Helical" evidence="2">
    <location>
        <begin position="442"/>
        <end position="462"/>
    </location>
</feature>
<dbReference type="Pfam" id="PF07690">
    <property type="entry name" value="MFS_1"/>
    <property type="match status" value="1"/>
</dbReference>
<feature type="transmembrane region" description="Helical" evidence="2">
    <location>
        <begin position="294"/>
        <end position="321"/>
    </location>
</feature>
<sequence length="506" mass="54915">MSNFKYSNYTASNFFAFNYAGFACIAIVVFLTATQPFYIKEVIGIEPKPGSEKDTKIGHIVGALGFFDELTSMISAPLLGGLIDKFDALGYGGSRIVQSSSFIVIALGLFGYAVFNGSLVPDMFILRCIFALGVTACMSTVTVTLNEVASSDFDFSKLIFWRPARFSGYEQTNQSEEVDTISAPPKKKRIGGYAGVMGICTGLGAIASVSMFIPLPLKLSDWQGWSIKQSIRSSYLVVMFFALISLVVLFYFLYDTKYGNSTEEGLNDGREEKAFVQILSEGYRFSKGNKNAQLACAGAFVARATTVGTAAFIPLLVYNYFYSQGKCKSSSWSEKDSCYEGYQFAAILNGVAQTAALLTAPLWGYLVNKLGRRSIAIASGVGALGNIALSFNTNFDSYNPQTFWCFLFVCIIGISQIGLIISSMSILSGISDVHSIMGSLSGLYSFTGGLGIMVITLLGGFISDRWILGPFFLLGMFNVALLVIYFVSSKDTLKLEEESPGENINV</sequence>
<evidence type="ECO:0000259" key="3">
    <source>
        <dbReference type="PROSITE" id="PS50850"/>
    </source>
</evidence>
<dbReference type="InterPro" id="IPR020846">
    <property type="entry name" value="MFS_dom"/>
</dbReference>
<dbReference type="OMA" id="IPLFVNH"/>
<organism evidence="4 5">
    <name type="scientific">Lodderomyces elongisporus (strain ATCC 11503 / CBS 2605 / JCM 1781 / NBRC 1676 / NRRL YB-4239)</name>
    <name type="common">Yeast</name>
    <name type="synonym">Saccharomyces elongisporus</name>
    <dbReference type="NCBI Taxonomy" id="379508"/>
    <lineage>
        <taxon>Eukaryota</taxon>
        <taxon>Fungi</taxon>
        <taxon>Dikarya</taxon>
        <taxon>Ascomycota</taxon>
        <taxon>Saccharomycotina</taxon>
        <taxon>Pichiomycetes</taxon>
        <taxon>Debaryomycetaceae</taxon>
        <taxon>Candida/Lodderomyces clade</taxon>
        <taxon>Lodderomyces</taxon>
    </lineage>
</organism>
<dbReference type="AlphaFoldDB" id="A5DSJ4"/>
<dbReference type="InterPro" id="IPR036259">
    <property type="entry name" value="MFS_trans_sf"/>
</dbReference>
<dbReference type="GO" id="GO:0016020">
    <property type="term" value="C:membrane"/>
    <property type="evidence" value="ECO:0007669"/>
    <property type="project" value="UniProtKB-SubCell"/>
</dbReference>
<dbReference type="Gene3D" id="1.20.1250.20">
    <property type="entry name" value="MFS general substrate transporter like domains"/>
    <property type="match status" value="2"/>
</dbReference>
<dbReference type="Proteomes" id="UP000001996">
    <property type="component" value="Unassembled WGS sequence"/>
</dbReference>
<feature type="transmembrane region" description="Helical" evidence="2">
    <location>
        <begin position="401"/>
        <end position="421"/>
    </location>
</feature>
<dbReference type="PANTHER" id="PTHR23524:SF1">
    <property type="entry name" value="MRH DOMAIN-CONTAINING PROTEIN-RELATED"/>
    <property type="match status" value="1"/>
</dbReference>
<dbReference type="OrthoDB" id="18110at2759"/>
<keyword evidence="5" id="KW-1185">Reference proteome</keyword>
<feature type="transmembrane region" description="Helical" evidence="2">
    <location>
        <begin position="468"/>
        <end position="487"/>
    </location>
</feature>
<feature type="transmembrane region" description="Helical" evidence="2">
    <location>
        <begin position="375"/>
        <end position="395"/>
    </location>
</feature>
<evidence type="ECO:0000313" key="5">
    <source>
        <dbReference type="Proteomes" id="UP000001996"/>
    </source>
</evidence>
<keyword evidence="2" id="KW-0472">Membrane</keyword>
<dbReference type="PROSITE" id="PS50850">
    <property type="entry name" value="MFS"/>
    <property type="match status" value="1"/>
</dbReference>
<dbReference type="VEuPathDB" id="FungiDB:LELG_00330"/>
<dbReference type="InterPro" id="IPR011701">
    <property type="entry name" value="MFS"/>
</dbReference>
<evidence type="ECO:0000313" key="4">
    <source>
        <dbReference type="EMBL" id="EDK42152.1"/>
    </source>
</evidence>
<feature type="transmembrane region" description="Helical" evidence="2">
    <location>
        <begin position="190"/>
        <end position="213"/>
    </location>
</feature>
<keyword evidence="2" id="KW-1133">Transmembrane helix</keyword>
<dbReference type="KEGG" id="lel:PVL30_000321"/>
<keyword evidence="2" id="KW-0812">Transmembrane</keyword>
<feature type="transmembrane region" description="Helical" evidence="2">
    <location>
        <begin position="95"/>
        <end position="115"/>
    </location>
</feature>
<accession>A5DSJ4</accession>
<dbReference type="PROSITE" id="PS51257">
    <property type="entry name" value="PROKAR_LIPOPROTEIN"/>
    <property type="match status" value="1"/>
</dbReference>
<gene>
    <name evidence="4" type="ORF">LELG_00330</name>
</gene>
<dbReference type="InParanoid" id="A5DSJ4"/>
<dbReference type="eggNOG" id="ENOG502RXU0">
    <property type="taxonomic scope" value="Eukaryota"/>
</dbReference>
<dbReference type="EMBL" id="CH981524">
    <property type="protein sequence ID" value="EDK42152.1"/>
    <property type="molecule type" value="Genomic_DNA"/>
</dbReference>
<proteinExistence type="predicted"/>
<dbReference type="GO" id="GO:0022857">
    <property type="term" value="F:transmembrane transporter activity"/>
    <property type="evidence" value="ECO:0007669"/>
    <property type="project" value="InterPro"/>
</dbReference>
<feature type="transmembrane region" description="Helical" evidence="2">
    <location>
        <begin position="60"/>
        <end position="83"/>
    </location>
</feature>
<dbReference type="SUPFAM" id="SSF103473">
    <property type="entry name" value="MFS general substrate transporter"/>
    <property type="match status" value="2"/>
</dbReference>
<evidence type="ECO:0000256" key="1">
    <source>
        <dbReference type="ARBA" id="ARBA00004141"/>
    </source>
</evidence>
<feature type="transmembrane region" description="Helical" evidence="2">
    <location>
        <begin position="341"/>
        <end position="363"/>
    </location>
</feature>
<protein>
    <recommendedName>
        <fullName evidence="3">Major facilitator superfamily (MFS) profile domain-containing protein</fullName>
    </recommendedName>
</protein>
<feature type="domain" description="Major facilitator superfamily (MFS) profile" evidence="3">
    <location>
        <begin position="291"/>
        <end position="506"/>
    </location>
</feature>